<accession>A0A834W759</accession>
<dbReference type="Proteomes" id="UP000634136">
    <property type="component" value="Unassembled WGS sequence"/>
</dbReference>
<evidence type="ECO:0000313" key="1">
    <source>
        <dbReference type="EMBL" id="KAF7811687.1"/>
    </source>
</evidence>
<dbReference type="AlphaFoldDB" id="A0A834W759"/>
<comment type="caution">
    <text evidence="1">The sequence shown here is derived from an EMBL/GenBank/DDBJ whole genome shotgun (WGS) entry which is preliminary data.</text>
</comment>
<gene>
    <name evidence="1" type="ORF">G2W53_032663</name>
</gene>
<proteinExistence type="predicted"/>
<sequence>MLQAQQQLLMSRDVPSVGDSGILSMPLSLGDGEFDRLGTDLRIRNLKGYTLRKVTPQIDLCSSMEVTTLIWKARMKIFIQANDYPLWDVIMNGPKV</sequence>
<dbReference type="EMBL" id="JAAIUW010000010">
    <property type="protein sequence ID" value="KAF7811687.1"/>
    <property type="molecule type" value="Genomic_DNA"/>
</dbReference>
<evidence type="ECO:0000313" key="2">
    <source>
        <dbReference type="Proteomes" id="UP000634136"/>
    </source>
</evidence>
<reference evidence="1" key="1">
    <citation type="submission" date="2020-09" db="EMBL/GenBank/DDBJ databases">
        <title>Genome-Enabled Discovery of Anthraquinone Biosynthesis in Senna tora.</title>
        <authorList>
            <person name="Kang S.-H."/>
            <person name="Pandey R.P."/>
            <person name="Lee C.-M."/>
            <person name="Sim J.-S."/>
            <person name="Jeong J.-T."/>
            <person name="Choi B.-S."/>
            <person name="Jung M."/>
            <person name="Ginzburg D."/>
            <person name="Zhao K."/>
            <person name="Won S.Y."/>
            <person name="Oh T.-J."/>
            <person name="Yu Y."/>
            <person name="Kim N.-H."/>
            <person name="Lee O.R."/>
            <person name="Lee T.-H."/>
            <person name="Bashyal P."/>
            <person name="Kim T.-S."/>
            <person name="Lee W.-H."/>
            <person name="Kawkins C."/>
            <person name="Kim C.-K."/>
            <person name="Kim J.S."/>
            <person name="Ahn B.O."/>
            <person name="Rhee S.Y."/>
            <person name="Sohng J.K."/>
        </authorList>
    </citation>
    <scope>NUCLEOTIDE SEQUENCE</scope>
    <source>
        <tissue evidence="1">Leaf</tissue>
    </source>
</reference>
<protein>
    <submittedName>
        <fullName evidence="1">Uncharacterized protein</fullName>
    </submittedName>
</protein>
<dbReference type="OrthoDB" id="1288219at2759"/>
<organism evidence="1 2">
    <name type="scientific">Senna tora</name>
    <dbReference type="NCBI Taxonomy" id="362788"/>
    <lineage>
        <taxon>Eukaryota</taxon>
        <taxon>Viridiplantae</taxon>
        <taxon>Streptophyta</taxon>
        <taxon>Embryophyta</taxon>
        <taxon>Tracheophyta</taxon>
        <taxon>Spermatophyta</taxon>
        <taxon>Magnoliopsida</taxon>
        <taxon>eudicotyledons</taxon>
        <taxon>Gunneridae</taxon>
        <taxon>Pentapetalae</taxon>
        <taxon>rosids</taxon>
        <taxon>fabids</taxon>
        <taxon>Fabales</taxon>
        <taxon>Fabaceae</taxon>
        <taxon>Caesalpinioideae</taxon>
        <taxon>Cassia clade</taxon>
        <taxon>Senna</taxon>
    </lineage>
</organism>
<name>A0A834W759_9FABA</name>
<keyword evidence="2" id="KW-1185">Reference proteome</keyword>